<keyword evidence="1" id="KW-0472">Membrane</keyword>
<accession>A0A511MN98</accession>
<dbReference type="PANTHER" id="PTHR35797">
    <property type="entry name" value="PROTEASE-RELATED"/>
    <property type="match status" value="1"/>
</dbReference>
<keyword evidence="4" id="KW-1185">Reference proteome</keyword>
<dbReference type="InterPro" id="IPR003675">
    <property type="entry name" value="Rce1/LyrA-like_dom"/>
</dbReference>
<feature type="transmembrane region" description="Helical" evidence="1">
    <location>
        <begin position="44"/>
        <end position="60"/>
    </location>
</feature>
<reference evidence="3 4" key="1">
    <citation type="submission" date="2019-07" db="EMBL/GenBank/DDBJ databases">
        <title>Whole genome shotgun sequence of Nocardia ninae NBRC 108245.</title>
        <authorList>
            <person name="Hosoyama A."/>
            <person name="Uohara A."/>
            <person name="Ohji S."/>
            <person name="Ichikawa N."/>
        </authorList>
    </citation>
    <scope>NUCLEOTIDE SEQUENCE [LARGE SCALE GENOMIC DNA]</scope>
    <source>
        <strain evidence="3 4">NBRC 108245</strain>
    </source>
</reference>
<dbReference type="RefSeq" id="WP_186818741.1">
    <property type="nucleotide sequence ID" value="NZ_BJXA01000062.1"/>
</dbReference>
<evidence type="ECO:0000259" key="2">
    <source>
        <dbReference type="Pfam" id="PF02517"/>
    </source>
</evidence>
<dbReference type="Pfam" id="PF02517">
    <property type="entry name" value="Rce1-like"/>
    <property type="match status" value="1"/>
</dbReference>
<evidence type="ECO:0000313" key="3">
    <source>
        <dbReference type="EMBL" id="GEM42094.1"/>
    </source>
</evidence>
<feature type="transmembrane region" description="Helical" evidence="1">
    <location>
        <begin position="112"/>
        <end position="134"/>
    </location>
</feature>
<feature type="domain" description="CAAX prenyl protease 2/Lysostaphin resistance protein A-like" evidence="2">
    <location>
        <begin position="121"/>
        <end position="221"/>
    </location>
</feature>
<sequence>MGSELDSDRRPLLFLTLVTAMSLPFFVLGAFVDSVRVGALELPASAAMFLVPVLAAVFLVRRDEGRKAVWALLRRAFDYSAAPHKVWYLVAAGVPVVAGIAAYGIARGLDAVGASLPIALSALPFVLIATLFSATCEELGWTGYATDPLQRRWGPVWAGIALGIYWAVWHLVPLAQVGHGFWWISGWFVGTVAGRVLIVWLHNRTGQGVLAAILFHAMLNVTAVVTPDYGEPIVLILGGALLTLAAVLAYVLGPLRDRAASPATTTVDG</sequence>
<dbReference type="AlphaFoldDB" id="A0A511MN98"/>
<organism evidence="3 4">
    <name type="scientific">Nocardia ninae NBRC 108245</name>
    <dbReference type="NCBI Taxonomy" id="1210091"/>
    <lineage>
        <taxon>Bacteria</taxon>
        <taxon>Bacillati</taxon>
        <taxon>Actinomycetota</taxon>
        <taxon>Actinomycetes</taxon>
        <taxon>Mycobacteriales</taxon>
        <taxon>Nocardiaceae</taxon>
        <taxon>Nocardia</taxon>
    </lineage>
</organism>
<proteinExistence type="predicted"/>
<feature type="transmembrane region" description="Helical" evidence="1">
    <location>
        <begin position="233"/>
        <end position="252"/>
    </location>
</feature>
<keyword evidence="1" id="KW-1133">Transmembrane helix</keyword>
<dbReference type="GO" id="GO:0080120">
    <property type="term" value="P:CAAX-box protein maturation"/>
    <property type="evidence" value="ECO:0007669"/>
    <property type="project" value="UniProtKB-ARBA"/>
</dbReference>
<dbReference type="GO" id="GO:0004175">
    <property type="term" value="F:endopeptidase activity"/>
    <property type="evidence" value="ECO:0007669"/>
    <property type="project" value="UniProtKB-ARBA"/>
</dbReference>
<keyword evidence="1" id="KW-0812">Transmembrane</keyword>
<protein>
    <recommendedName>
        <fullName evidence="2">CAAX prenyl protease 2/Lysostaphin resistance protein A-like domain-containing protein</fullName>
    </recommendedName>
</protein>
<dbReference type="PANTHER" id="PTHR35797:SF1">
    <property type="entry name" value="PROTEASE"/>
    <property type="match status" value="1"/>
</dbReference>
<evidence type="ECO:0000313" key="4">
    <source>
        <dbReference type="Proteomes" id="UP000321424"/>
    </source>
</evidence>
<feature type="transmembrane region" description="Helical" evidence="1">
    <location>
        <begin position="208"/>
        <end position="227"/>
    </location>
</feature>
<evidence type="ECO:0000256" key="1">
    <source>
        <dbReference type="SAM" id="Phobius"/>
    </source>
</evidence>
<name>A0A511MN98_9NOCA</name>
<comment type="caution">
    <text evidence="3">The sequence shown here is derived from an EMBL/GenBank/DDBJ whole genome shotgun (WGS) entry which is preliminary data.</text>
</comment>
<feature type="transmembrane region" description="Helical" evidence="1">
    <location>
        <begin position="12"/>
        <end position="32"/>
    </location>
</feature>
<dbReference type="Proteomes" id="UP000321424">
    <property type="component" value="Unassembled WGS sequence"/>
</dbReference>
<feature type="transmembrane region" description="Helical" evidence="1">
    <location>
        <begin position="155"/>
        <end position="175"/>
    </location>
</feature>
<dbReference type="InterPro" id="IPR042150">
    <property type="entry name" value="MmRce1-like"/>
</dbReference>
<feature type="transmembrane region" description="Helical" evidence="1">
    <location>
        <begin position="86"/>
        <end position="106"/>
    </location>
</feature>
<feature type="transmembrane region" description="Helical" evidence="1">
    <location>
        <begin position="181"/>
        <end position="201"/>
    </location>
</feature>
<dbReference type="EMBL" id="BJXA01000062">
    <property type="protein sequence ID" value="GEM42094.1"/>
    <property type="molecule type" value="Genomic_DNA"/>
</dbReference>
<gene>
    <name evidence="3" type="ORF">NN4_66130</name>
</gene>